<gene>
    <name evidence="3" type="ORF">COK38_20670</name>
</gene>
<evidence type="ECO:0000313" key="4">
    <source>
        <dbReference type="Proteomes" id="UP000226357"/>
    </source>
</evidence>
<evidence type="ECO:0000313" key="3">
    <source>
        <dbReference type="EMBL" id="PFR96677.1"/>
    </source>
</evidence>
<dbReference type="AlphaFoldDB" id="A0AA44Q7E2"/>
<reference evidence="3 4" key="1">
    <citation type="submission" date="2017-09" db="EMBL/GenBank/DDBJ databases">
        <title>Large-scale bioinformatics analysis of Bacillus genomes uncovers conserved roles of natural products in bacterial physiology.</title>
        <authorList>
            <consortium name="Agbiome Team Llc"/>
            <person name="Bleich R.M."/>
            <person name="Grubbs K.J."/>
            <person name="Santa Maria K.C."/>
            <person name="Allen S.E."/>
            <person name="Farag S."/>
            <person name="Shank E.A."/>
            <person name="Bowers A."/>
        </authorList>
    </citation>
    <scope>NUCLEOTIDE SEQUENCE [LARGE SCALE GENOMIC DNA]</scope>
    <source>
        <strain evidence="3 4">AFS067272</strain>
    </source>
</reference>
<feature type="chain" id="PRO_5041409827" evidence="1">
    <location>
        <begin position="30"/>
        <end position="162"/>
    </location>
</feature>
<dbReference type="RefSeq" id="WP_098359696.1">
    <property type="nucleotide sequence ID" value="NZ_NTUG01000027.1"/>
</dbReference>
<evidence type="ECO:0000259" key="2">
    <source>
        <dbReference type="Pfam" id="PF16107"/>
    </source>
</evidence>
<protein>
    <submittedName>
        <fullName evidence="3">DUF4825 domain-containing protein</fullName>
    </submittedName>
</protein>
<dbReference type="InterPro" id="IPR032250">
    <property type="entry name" value="DUF4825"/>
</dbReference>
<sequence>MKKFAVYLIFSFLLSVLLSSCSSNTSSEADIFQYKGSYIGDNSAVNKIVKQLSHNKELSQISLETKKEPYGVVLEYKDIDATEIDKEMKKTVITNSTYMFVLIQNVDWITFKFTDQEFSVTRENLEKWYGKELYKFTNKKDLKDFIQLHLKDENEVNQCFQK</sequence>
<proteinExistence type="predicted"/>
<feature type="domain" description="DUF4825" evidence="2">
    <location>
        <begin position="32"/>
        <end position="117"/>
    </location>
</feature>
<organism evidence="3 4">
    <name type="scientific">Bacillus cereus</name>
    <dbReference type="NCBI Taxonomy" id="1396"/>
    <lineage>
        <taxon>Bacteria</taxon>
        <taxon>Bacillati</taxon>
        <taxon>Bacillota</taxon>
        <taxon>Bacilli</taxon>
        <taxon>Bacillales</taxon>
        <taxon>Bacillaceae</taxon>
        <taxon>Bacillus</taxon>
        <taxon>Bacillus cereus group</taxon>
    </lineage>
</organism>
<name>A0AA44Q7E2_BACCE</name>
<dbReference type="Pfam" id="PF16107">
    <property type="entry name" value="DUF4825"/>
    <property type="match status" value="1"/>
</dbReference>
<evidence type="ECO:0000256" key="1">
    <source>
        <dbReference type="SAM" id="SignalP"/>
    </source>
</evidence>
<dbReference type="EMBL" id="NVBO01000248">
    <property type="protein sequence ID" value="PFR96677.1"/>
    <property type="molecule type" value="Genomic_DNA"/>
</dbReference>
<dbReference type="Proteomes" id="UP000226357">
    <property type="component" value="Unassembled WGS sequence"/>
</dbReference>
<accession>A0AA44Q7E2</accession>
<dbReference type="PROSITE" id="PS51257">
    <property type="entry name" value="PROKAR_LIPOPROTEIN"/>
    <property type="match status" value="1"/>
</dbReference>
<keyword evidence="1" id="KW-0732">Signal</keyword>
<comment type="caution">
    <text evidence="3">The sequence shown here is derived from an EMBL/GenBank/DDBJ whole genome shotgun (WGS) entry which is preliminary data.</text>
</comment>
<feature type="signal peptide" evidence="1">
    <location>
        <begin position="1"/>
        <end position="29"/>
    </location>
</feature>